<sequence>PTEESNDTPQDSPPQLFKKDSPPQNSIEPDYNSFRSGRGRRGGRAFSSPTHPHVSLTLHNLLHVPTITKNLISETDDILLKGQVGSDGLYEFPAIALHSAKCSLDSKSLPSAHVASVLNKTACISPSKAHRLHSPSSHTQYNTPLELVYSDLWGPSPHTSTLGYKYYITFVDAYSKFTWIYLLK</sequence>
<reference evidence="2 3" key="1">
    <citation type="journal article" date="2018" name="Front. Plant Sci.">
        <title>Red Clover (Trifolium pratense) and Zigzag Clover (T. medium) - A Picture of Genomic Similarities and Differences.</title>
        <authorList>
            <person name="Dluhosova J."/>
            <person name="Istvanek J."/>
            <person name="Nedelnik J."/>
            <person name="Repkova J."/>
        </authorList>
    </citation>
    <scope>NUCLEOTIDE SEQUENCE [LARGE SCALE GENOMIC DNA]</scope>
    <source>
        <strain evidence="3">cv. 10/8</strain>
        <tissue evidence="2">Leaf</tissue>
    </source>
</reference>
<dbReference type="InterPro" id="IPR039537">
    <property type="entry name" value="Retrotran_Ty1/copia-like"/>
</dbReference>
<feature type="region of interest" description="Disordered" evidence="1">
    <location>
        <begin position="1"/>
        <end position="51"/>
    </location>
</feature>
<dbReference type="AlphaFoldDB" id="A0A392NQ23"/>
<dbReference type="Gene3D" id="3.30.420.10">
    <property type="entry name" value="Ribonuclease H-like superfamily/Ribonuclease H"/>
    <property type="match status" value="1"/>
</dbReference>
<evidence type="ECO:0000313" key="3">
    <source>
        <dbReference type="Proteomes" id="UP000265520"/>
    </source>
</evidence>
<name>A0A392NQ23_9FABA</name>
<dbReference type="InterPro" id="IPR012337">
    <property type="entry name" value="RNaseH-like_sf"/>
</dbReference>
<proteinExistence type="predicted"/>
<protein>
    <submittedName>
        <fullName evidence="2">F-box-like/WD repeat-containing protein TBL1XR1-A-like</fullName>
    </submittedName>
</protein>
<dbReference type="SUPFAM" id="SSF53098">
    <property type="entry name" value="Ribonuclease H-like"/>
    <property type="match status" value="1"/>
</dbReference>
<dbReference type="InterPro" id="IPR036397">
    <property type="entry name" value="RNaseH_sf"/>
</dbReference>
<evidence type="ECO:0000313" key="2">
    <source>
        <dbReference type="EMBL" id="MCI01978.1"/>
    </source>
</evidence>
<keyword evidence="3" id="KW-1185">Reference proteome</keyword>
<dbReference type="PANTHER" id="PTHR42648">
    <property type="entry name" value="TRANSPOSASE, PUTATIVE-RELATED"/>
    <property type="match status" value="1"/>
</dbReference>
<dbReference type="Proteomes" id="UP000265520">
    <property type="component" value="Unassembled WGS sequence"/>
</dbReference>
<evidence type="ECO:0000256" key="1">
    <source>
        <dbReference type="SAM" id="MobiDB-lite"/>
    </source>
</evidence>
<organism evidence="2 3">
    <name type="scientific">Trifolium medium</name>
    <dbReference type="NCBI Taxonomy" id="97028"/>
    <lineage>
        <taxon>Eukaryota</taxon>
        <taxon>Viridiplantae</taxon>
        <taxon>Streptophyta</taxon>
        <taxon>Embryophyta</taxon>
        <taxon>Tracheophyta</taxon>
        <taxon>Spermatophyta</taxon>
        <taxon>Magnoliopsida</taxon>
        <taxon>eudicotyledons</taxon>
        <taxon>Gunneridae</taxon>
        <taxon>Pentapetalae</taxon>
        <taxon>rosids</taxon>
        <taxon>fabids</taxon>
        <taxon>Fabales</taxon>
        <taxon>Fabaceae</taxon>
        <taxon>Papilionoideae</taxon>
        <taxon>50 kb inversion clade</taxon>
        <taxon>NPAAA clade</taxon>
        <taxon>Hologalegina</taxon>
        <taxon>IRL clade</taxon>
        <taxon>Trifolieae</taxon>
        <taxon>Trifolium</taxon>
    </lineage>
</organism>
<comment type="caution">
    <text evidence="2">The sequence shown here is derived from an EMBL/GenBank/DDBJ whole genome shotgun (WGS) entry which is preliminary data.</text>
</comment>
<dbReference type="GO" id="GO:0003676">
    <property type="term" value="F:nucleic acid binding"/>
    <property type="evidence" value="ECO:0007669"/>
    <property type="project" value="InterPro"/>
</dbReference>
<accession>A0A392NQ23</accession>
<dbReference type="PANTHER" id="PTHR42648:SF26">
    <property type="entry name" value="INTEGRASE CATALYTIC DOMAIN-CONTAINING PROTEIN"/>
    <property type="match status" value="1"/>
</dbReference>
<dbReference type="EMBL" id="LXQA010047738">
    <property type="protein sequence ID" value="MCI01978.1"/>
    <property type="molecule type" value="Genomic_DNA"/>
</dbReference>
<feature type="non-terminal residue" evidence="2">
    <location>
        <position position="1"/>
    </location>
</feature>